<feature type="domain" description="YgjP-like metallopeptidase" evidence="1">
    <location>
        <begin position="22"/>
        <end position="217"/>
    </location>
</feature>
<dbReference type="Proteomes" id="UP000270743">
    <property type="component" value="Unassembled WGS sequence"/>
</dbReference>
<accession>A0A447IN37</accession>
<dbReference type="PANTHER" id="PTHR30399">
    <property type="entry name" value="UNCHARACTERIZED PROTEIN YGJP"/>
    <property type="match status" value="1"/>
</dbReference>
<dbReference type="OrthoDB" id="9795402at2"/>
<name>A0A447IN37_9RHOB</name>
<dbReference type="PANTHER" id="PTHR30399:SF1">
    <property type="entry name" value="UTP PYROPHOSPHATASE"/>
    <property type="match status" value="1"/>
</dbReference>
<reference evidence="2 3" key="1">
    <citation type="submission" date="2018-12" db="EMBL/GenBank/DDBJ databases">
        <authorList>
            <person name="Criscuolo A."/>
        </authorList>
    </citation>
    <scope>NUCLEOTIDE SEQUENCE [LARGE SCALE GENOMIC DNA]</scope>
    <source>
        <strain evidence="2">ACIP1116241</strain>
    </source>
</reference>
<evidence type="ECO:0000313" key="3">
    <source>
        <dbReference type="Proteomes" id="UP000270743"/>
    </source>
</evidence>
<proteinExistence type="predicted"/>
<dbReference type="EMBL" id="UZWE01000030">
    <property type="protein sequence ID" value="VDS08916.1"/>
    <property type="molecule type" value="Genomic_DNA"/>
</dbReference>
<evidence type="ECO:0000313" key="2">
    <source>
        <dbReference type="EMBL" id="VDS08916.1"/>
    </source>
</evidence>
<protein>
    <recommendedName>
        <fullName evidence="1">YgjP-like metallopeptidase domain-containing protein</fullName>
    </recommendedName>
</protein>
<sequence length="232" mass="25374">MAEAFTIGNGMRITWRRSARARRMTLRVPRDGGPVVLTLPVGAPLSDGAAFAESKAAWLLQAAQRRPPPSIVQHGAAVPVAGVPLVLTPASVRAASVEGEALLLPAGRPAGPVVQAFLKHQAMARLRAACDRYSVALGRSYRAIALRDTRSRWGSCTADGRLMFSWRLAMAPPVVLDYVAAHEVAHLRHMDHSPRFWAAVAGLMPDYARHRDWLRRHGPDLMAWQFRDPTGD</sequence>
<dbReference type="CDD" id="cd07344">
    <property type="entry name" value="M48_yhfN_like"/>
    <property type="match status" value="1"/>
</dbReference>
<evidence type="ECO:0000259" key="1">
    <source>
        <dbReference type="Pfam" id="PF01863"/>
    </source>
</evidence>
<dbReference type="InterPro" id="IPR053136">
    <property type="entry name" value="UTP_pyrophosphatase-like"/>
</dbReference>
<gene>
    <name evidence="2" type="ORF">PARHAE_02102</name>
</gene>
<dbReference type="AlphaFoldDB" id="A0A447IN37"/>
<organism evidence="2 3">
    <name type="scientific">Paracoccus haematequi</name>
    <dbReference type="NCBI Taxonomy" id="2491866"/>
    <lineage>
        <taxon>Bacteria</taxon>
        <taxon>Pseudomonadati</taxon>
        <taxon>Pseudomonadota</taxon>
        <taxon>Alphaproteobacteria</taxon>
        <taxon>Rhodobacterales</taxon>
        <taxon>Paracoccaceae</taxon>
        <taxon>Paracoccus</taxon>
    </lineage>
</organism>
<dbReference type="InterPro" id="IPR002725">
    <property type="entry name" value="YgjP-like_metallopeptidase"/>
</dbReference>
<dbReference type="Gene3D" id="3.30.2010.10">
    <property type="entry name" value="Metalloproteases ('zincins'), catalytic domain"/>
    <property type="match status" value="1"/>
</dbReference>
<dbReference type="Pfam" id="PF01863">
    <property type="entry name" value="YgjP-like"/>
    <property type="match status" value="1"/>
</dbReference>
<keyword evidence="3" id="KW-1185">Reference proteome</keyword>
<dbReference type="RefSeq" id="WP_126154573.1">
    <property type="nucleotide sequence ID" value="NZ_UZWE01000030.1"/>
</dbReference>